<keyword evidence="2" id="KW-1185">Reference proteome</keyword>
<evidence type="ECO:0000313" key="2">
    <source>
        <dbReference type="Proteomes" id="UP000031565"/>
    </source>
</evidence>
<reference evidence="1 2" key="1">
    <citation type="journal article" date="2015" name="MBio">
        <title>Genome sequence of the Drosophila melanogaster male-killing Spiroplasma strain MSRO endosymbiont.</title>
        <authorList>
            <person name="Paredes J.C."/>
            <person name="Herren J.K."/>
            <person name="Schupfer F."/>
            <person name="Marin R."/>
            <person name="Claverol S."/>
            <person name="Kuo C.H."/>
            <person name="Lemaitre B."/>
            <person name="Beven L."/>
        </authorList>
    </citation>
    <scope>NUCLEOTIDE SEQUENCE [LARGE SCALE GENOMIC DNA]</scope>
    <source>
        <strain evidence="1 2">MSRO</strain>
    </source>
</reference>
<comment type="caution">
    <text evidence="1">The sequence shown here is derived from an EMBL/GenBank/DDBJ whole genome shotgun (WGS) entry which is preliminary data.</text>
</comment>
<evidence type="ECO:0000313" key="1">
    <source>
        <dbReference type="EMBL" id="PQM31275.1"/>
    </source>
</evidence>
<proteinExistence type="predicted"/>
<dbReference type="AlphaFoldDB" id="A0A2P6FCT6"/>
<dbReference type="Proteomes" id="UP000031565">
    <property type="component" value="Unassembled WGS sequence"/>
</dbReference>
<dbReference type="STRING" id="2138.SMSRO_v1c10450"/>
<gene>
    <name evidence="1" type="ORF">SMSRO_SF010920</name>
</gene>
<sequence>MGIIGRIIGIGEDSKQKAAEKNYQKDLKWQREQQEIKKERLEKVKQRILEGKEQYVVAVLMEGKYGMERLTNFVNENPGVIPSYVLPTEELKKLNGDNII</sequence>
<name>A0A2P6FCT6_9MOLU</name>
<organism evidence="1 2">
    <name type="scientific">Spiroplasma poulsonii</name>
    <dbReference type="NCBI Taxonomy" id="2138"/>
    <lineage>
        <taxon>Bacteria</taxon>
        <taxon>Bacillati</taxon>
        <taxon>Mycoplasmatota</taxon>
        <taxon>Mollicutes</taxon>
        <taxon>Entomoplasmatales</taxon>
        <taxon>Spiroplasmataceae</taxon>
        <taxon>Spiroplasma</taxon>
    </lineage>
</organism>
<dbReference type="EMBL" id="JTLV02000001">
    <property type="protein sequence ID" value="PQM31275.1"/>
    <property type="molecule type" value="Genomic_DNA"/>
</dbReference>
<dbReference type="RefSeq" id="WP_040093377.1">
    <property type="nucleotide sequence ID" value="NZ_CM020866.1"/>
</dbReference>
<accession>A0A2P6FCT6</accession>
<protein>
    <submittedName>
        <fullName evidence="1">Uncharacterized protein</fullName>
    </submittedName>
</protein>